<dbReference type="SUPFAM" id="SSF54928">
    <property type="entry name" value="RNA-binding domain, RBD"/>
    <property type="match status" value="1"/>
</dbReference>
<name>A0AAV3PAU2_LITER</name>
<dbReference type="GO" id="GO:0003723">
    <property type="term" value="F:RNA binding"/>
    <property type="evidence" value="ECO:0007669"/>
    <property type="project" value="InterPro"/>
</dbReference>
<evidence type="ECO:0000313" key="3">
    <source>
        <dbReference type="Proteomes" id="UP001454036"/>
    </source>
</evidence>
<dbReference type="EMBL" id="BAABME010016989">
    <property type="protein sequence ID" value="GAA0148303.1"/>
    <property type="molecule type" value="Genomic_DNA"/>
</dbReference>
<gene>
    <name evidence="2" type="ORF">LIER_36695</name>
</gene>
<feature type="domain" description="RRM" evidence="1">
    <location>
        <begin position="42"/>
        <end position="66"/>
    </location>
</feature>
<sequence length="82" mass="8868">MAFFGKAGNILRQVSQKHINQAIAASKPSILQLIRCMSSSKVFVGGLAWSTDDTSLREAFSNYGDVAEGMGLSVVEDANYMH</sequence>
<dbReference type="InterPro" id="IPR000504">
    <property type="entry name" value="RRM_dom"/>
</dbReference>
<organism evidence="2 3">
    <name type="scientific">Lithospermum erythrorhizon</name>
    <name type="common">Purple gromwell</name>
    <name type="synonym">Lithospermum officinale var. erythrorhizon</name>
    <dbReference type="NCBI Taxonomy" id="34254"/>
    <lineage>
        <taxon>Eukaryota</taxon>
        <taxon>Viridiplantae</taxon>
        <taxon>Streptophyta</taxon>
        <taxon>Embryophyta</taxon>
        <taxon>Tracheophyta</taxon>
        <taxon>Spermatophyta</taxon>
        <taxon>Magnoliopsida</taxon>
        <taxon>eudicotyledons</taxon>
        <taxon>Gunneridae</taxon>
        <taxon>Pentapetalae</taxon>
        <taxon>asterids</taxon>
        <taxon>lamiids</taxon>
        <taxon>Boraginales</taxon>
        <taxon>Boraginaceae</taxon>
        <taxon>Boraginoideae</taxon>
        <taxon>Lithospermeae</taxon>
        <taxon>Lithospermum</taxon>
    </lineage>
</organism>
<dbReference type="InterPro" id="IPR035979">
    <property type="entry name" value="RBD_domain_sf"/>
</dbReference>
<comment type="caution">
    <text evidence="2">The sequence shown here is derived from an EMBL/GenBank/DDBJ whole genome shotgun (WGS) entry which is preliminary data.</text>
</comment>
<evidence type="ECO:0000313" key="2">
    <source>
        <dbReference type="EMBL" id="GAA0148303.1"/>
    </source>
</evidence>
<accession>A0AAV3PAU2</accession>
<dbReference type="Pfam" id="PF00076">
    <property type="entry name" value="RRM_1"/>
    <property type="match status" value="1"/>
</dbReference>
<keyword evidence="3" id="KW-1185">Reference proteome</keyword>
<evidence type="ECO:0000259" key="1">
    <source>
        <dbReference type="Pfam" id="PF00076"/>
    </source>
</evidence>
<dbReference type="InterPro" id="IPR012677">
    <property type="entry name" value="Nucleotide-bd_a/b_plait_sf"/>
</dbReference>
<dbReference type="Gene3D" id="3.30.70.330">
    <property type="match status" value="1"/>
</dbReference>
<dbReference type="Proteomes" id="UP001454036">
    <property type="component" value="Unassembled WGS sequence"/>
</dbReference>
<reference evidence="2 3" key="1">
    <citation type="submission" date="2024-01" db="EMBL/GenBank/DDBJ databases">
        <title>The complete chloroplast genome sequence of Lithospermum erythrorhizon: insights into the phylogenetic relationship among Boraginaceae species and the maternal lineages of purple gromwells.</title>
        <authorList>
            <person name="Okada T."/>
            <person name="Watanabe K."/>
        </authorList>
    </citation>
    <scope>NUCLEOTIDE SEQUENCE [LARGE SCALE GENOMIC DNA]</scope>
</reference>
<protein>
    <recommendedName>
        <fullName evidence="1">RRM domain-containing protein</fullName>
    </recommendedName>
</protein>
<dbReference type="AlphaFoldDB" id="A0AAV3PAU2"/>
<proteinExistence type="predicted"/>